<feature type="signal peptide" evidence="2">
    <location>
        <begin position="1"/>
        <end position="22"/>
    </location>
</feature>
<evidence type="ECO:0000313" key="3">
    <source>
        <dbReference type="EMBL" id="MCG5030867.1"/>
    </source>
</evidence>
<feature type="compositionally biased region" description="Basic and acidic residues" evidence="1">
    <location>
        <begin position="420"/>
        <end position="448"/>
    </location>
</feature>
<reference evidence="3 4" key="1">
    <citation type="submission" date="2022-02" db="EMBL/GenBank/DDBJ databases">
        <title>Mesosutterella porci, a novel member of the family Sutterellaceae from pig feces.</title>
        <authorList>
            <person name="Wylensek D."/>
            <person name="Clavel T."/>
        </authorList>
    </citation>
    <scope>NUCLEOTIDE SEQUENCE [LARGE SCALE GENOMIC DNA]</scope>
    <source>
        <strain evidence="4">oilRF-744-wt-GAM-9</strain>
    </source>
</reference>
<evidence type="ECO:0000313" key="4">
    <source>
        <dbReference type="Proteomes" id="UP001297600"/>
    </source>
</evidence>
<feature type="compositionally biased region" description="Basic and acidic residues" evidence="1">
    <location>
        <begin position="341"/>
        <end position="377"/>
    </location>
</feature>
<feature type="compositionally biased region" description="Basic and acidic residues" evidence="1">
    <location>
        <begin position="397"/>
        <end position="412"/>
    </location>
</feature>
<dbReference type="RefSeq" id="WP_237978519.1">
    <property type="nucleotide sequence ID" value="NZ_JAKNCT010000005.1"/>
</dbReference>
<evidence type="ECO:0000256" key="1">
    <source>
        <dbReference type="SAM" id="MobiDB-lite"/>
    </source>
</evidence>
<keyword evidence="4" id="KW-1185">Reference proteome</keyword>
<dbReference type="EMBL" id="JAKNCT010000005">
    <property type="protein sequence ID" value="MCG5030867.1"/>
    <property type="molecule type" value="Genomic_DNA"/>
</dbReference>
<name>A0ABS9MQG8_9BURK</name>
<feature type="region of interest" description="Disordered" evidence="1">
    <location>
        <begin position="38"/>
        <end position="60"/>
    </location>
</feature>
<protein>
    <recommendedName>
        <fullName evidence="5">TolA protein</fullName>
    </recommendedName>
</protein>
<organism evidence="3 4">
    <name type="scientific">Mesosutterella porci</name>
    <dbReference type="NCBI Taxonomy" id="2915351"/>
    <lineage>
        <taxon>Bacteria</taxon>
        <taxon>Pseudomonadati</taxon>
        <taxon>Pseudomonadota</taxon>
        <taxon>Betaproteobacteria</taxon>
        <taxon>Burkholderiales</taxon>
        <taxon>Sutterellaceae</taxon>
        <taxon>Mesosutterella</taxon>
    </lineage>
</organism>
<dbReference type="Proteomes" id="UP001297600">
    <property type="component" value="Unassembled WGS sequence"/>
</dbReference>
<proteinExistence type="predicted"/>
<gene>
    <name evidence="3" type="ORF">MAF45_05335</name>
</gene>
<comment type="caution">
    <text evidence="3">The sequence shown here is derived from an EMBL/GenBank/DDBJ whole genome shotgun (WGS) entry which is preliminary data.</text>
</comment>
<sequence>MKQRMKFTVFCLSMLGCAAALAEPLGAVLEDSQIVTGKGSPAPVVSRQRPQNAASDGDEAVPDFDIYDERQIPQRWPEGAIQTPEQARQALKDIEELRGRVHDAALKKHLACKDGTIFMDYCRGRVRSAANARMKELDRAAAEARTVIASTTPAKDPAAPAKTSVLKDKWDALFAKLPAGIDNRSILKRWPEGSITSHDKAEAALKDVDRSRSAMERAADEAHDVCIGHFLVSNCWERVRTARFNREKEFRRVELEAKNFIRAENTEKEQNKKIAAKIEEGVELTPEERALAAGSIERATRRQADADERLRRQVAAEERVAKARADALEKQSKELQAQADAAKREASLAERRAKAEENRQKAAERAASAEKTRERVAANRQKAAQRRAEDPSYEQAAQRREQQAAEREKKAAEQGARLQQQRERRRADAQAEREKRAEAQQRYDEEKKKRQKSLNPFQ</sequence>
<evidence type="ECO:0008006" key="5">
    <source>
        <dbReference type="Google" id="ProtNLM"/>
    </source>
</evidence>
<accession>A0ABS9MQG8</accession>
<evidence type="ECO:0000256" key="2">
    <source>
        <dbReference type="SAM" id="SignalP"/>
    </source>
</evidence>
<dbReference type="PROSITE" id="PS51257">
    <property type="entry name" value="PROKAR_LIPOPROTEIN"/>
    <property type="match status" value="1"/>
</dbReference>
<feature type="region of interest" description="Disordered" evidence="1">
    <location>
        <begin position="328"/>
        <end position="458"/>
    </location>
</feature>
<feature type="chain" id="PRO_5046073455" description="TolA protein" evidence="2">
    <location>
        <begin position="23"/>
        <end position="458"/>
    </location>
</feature>
<keyword evidence="2" id="KW-0732">Signal</keyword>